<gene>
    <name evidence="1" type="ORF">DWE98_20530</name>
</gene>
<evidence type="ECO:0000313" key="2">
    <source>
        <dbReference type="Proteomes" id="UP000255207"/>
    </source>
</evidence>
<evidence type="ECO:0000313" key="1">
    <source>
        <dbReference type="EMBL" id="RDJ21425.1"/>
    </source>
</evidence>
<comment type="caution">
    <text evidence="1">The sequence shown here is derived from an EMBL/GenBank/DDBJ whole genome shotgun (WGS) entry which is preliminary data.</text>
</comment>
<organism evidence="1 2">
    <name type="scientific">Bosea caraganae</name>
    <dbReference type="NCBI Taxonomy" id="2763117"/>
    <lineage>
        <taxon>Bacteria</taxon>
        <taxon>Pseudomonadati</taxon>
        <taxon>Pseudomonadota</taxon>
        <taxon>Alphaproteobacteria</taxon>
        <taxon>Hyphomicrobiales</taxon>
        <taxon>Boseaceae</taxon>
        <taxon>Bosea</taxon>
    </lineage>
</organism>
<proteinExistence type="predicted"/>
<reference evidence="2" key="1">
    <citation type="submission" date="2018-07" db="EMBL/GenBank/DDBJ databases">
        <authorList>
            <person name="Safronova V.I."/>
            <person name="Chirak E.R."/>
            <person name="Sazanova A.L."/>
        </authorList>
    </citation>
    <scope>NUCLEOTIDE SEQUENCE [LARGE SCALE GENOMIC DNA]</scope>
    <source>
        <strain evidence="2">RCAM04685</strain>
    </source>
</reference>
<dbReference type="AlphaFoldDB" id="A0A370L1F3"/>
<name>A0A370L1F3_9HYPH</name>
<accession>A0A370L1F3</accession>
<sequence>MLVHLVGAWIASEAAAGRYPRPVAIGLAMLVSRLGPPTIAATLATLAFKSLRDGGAFDGVLAPRAAPRRRAAAARRSA</sequence>
<keyword evidence="2" id="KW-1185">Reference proteome</keyword>
<dbReference type="Proteomes" id="UP000255207">
    <property type="component" value="Unassembled WGS sequence"/>
</dbReference>
<dbReference type="EMBL" id="QQTP01000012">
    <property type="protein sequence ID" value="RDJ21425.1"/>
    <property type="molecule type" value="Genomic_DNA"/>
</dbReference>
<protein>
    <submittedName>
        <fullName evidence="1">Uncharacterized protein</fullName>
    </submittedName>
</protein>